<feature type="compositionally biased region" description="Basic and acidic residues" evidence="1">
    <location>
        <begin position="1271"/>
        <end position="1305"/>
    </location>
</feature>
<evidence type="ECO:0000256" key="1">
    <source>
        <dbReference type="SAM" id="MobiDB-lite"/>
    </source>
</evidence>
<evidence type="ECO:0000313" key="3">
    <source>
        <dbReference type="Proteomes" id="UP000688137"/>
    </source>
</evidence>
<dbReference type="EMBL" id="CAJJDM010000085">
    <property type="protein sequence ID" value="CAD8088746.1"/>
    <property type="molecule type" value="Genomic_DNA"/>
</dbReference>
<dbReference type="Proteomes" id="UP000688137">
    <property type="component" value="Unassembled WGS sequence"/>
</dbReference>
<organism evidence="2 3">
    <name type="scientific">Paramecium primaurelia</name>
    <dbReference type="NCBI Taxonomy" id="5886"/>
    <lineage>
        <taxon>Eukaryota</taxon>
        <taxon>Sar</taxon>
        <taxon>Alveolata</taxon>
        <taxon>Ciliophora</taxon>
        <taxon>Intramacronucleata</taxon>
        <taxon>Oligohymenophorea</taxon>
        <taxon>Peniculida</taxon>
        <taxon>Parameciidae</taxon>
        <taxon>Paramecium</taxon>
    </lineage>
</organism>
<gene>
    <name evidence="2" type="ORF">PPRIM_AZ9-3.1.T0820060</name>
</gene>
<sequence length="1533" mass="182058">MLDNYIEILQQYKNPKLQYLFSSLPLPNQWQLFQTANKIDVLNSQTDYLIDLYHYREIPKLLLKDQIERLPEEFQHDLNQEEFILMLARVLDFPPSHLPFLINGTRILYDQICWLNQIHKVNFSTFLSFYIICESEAKDMPESFLPYTNDQRAFLKHFQEFEKDDYGFRFSKNQDITHHQNPIKKVFYCQDSIFSLDQMSDNIQIFDSETIELKKTIQCTSIKHKTNFLGSLSKTISQKTINILDIFFADSPKILGACCQDKTISFWTLTNKFQQEYSFSTEKYGLQVQIAYLESIKAWITINRENQIYQWSFTQLIESNDSKAISFANSSVGTAILLPYKGSQINYIKEIPLLNQLFICTTEEIQKKNDNTDKIFKTIEKRIHVWNPMKWHAFSDIKLPIKGSSVHTITYSPKLDVLFTVGFNDDVLLWKFDEGNENYNQFHKLTIREQIENQRIENNTVSAIEAFDEYGMLISLDNKGIMRCWDIESWEIIYRFNLECEIINTTSQILKLNQGKFIVTIQRLKVLQFPRSQPRKVKVRFKPRLMQCFSQRVYVSSNNQLIGFNWNNAYIEEKVEMANEQEKVETGIEILFFFTHWDVTIIITNDAILHIIKDRFRNNQKGKKDFLEYPLFENKQIEGCQFHYLYSQLTCWNKSILRIFQSQYISKQLHFTKIREMDARGHIQKVINCCERDIIGVLMKNNILNFIQYSTMKTSSSVTTEDEIADFFLFNDYRCLAIIHQKRIVFYSHQDYTLFQPKYFIKTDSISHILNLNYESLDKILDIYVPNHFKYKNIQFFKQQEANNQFKYNEDVKKDFSVLQQIKELKQKNEECNFLEMKGTGLVKFKRTVKKILDMIRKNSLDELHRISILERQSIVDSSNQPSQILDLDSTLIRRNGQYISNIKIDYELQPVDLNQYTYSKVYIYEDFHYQYFLCQNSTPIVLSNIQSKIVEKFQRIKDPYSNKDDNTKIIVSFNSSDEILLDYKEAEEVILTKVEIDHNSINPQIINFYDHLLLITFGKEDNALKFWDVTCLKSLKQLIIDKEYLNLKPSQVNSILKLKELQEYNQTHEIKSQEQLVQQKTKDLQSLIRYKTKHLGSTNLGDSPYLQAEYILPLELRLKWNLKDFNSLYRINQMKETFNYMLKMLYNYQEANKYQMYQQQLQINNKMMLQQKIKSGSQLDLYFSDDLHDNPQLPKLYLTQLQIKPDPPPNTPFPKISKVDKKADINFQVLSSILRKSDSEQEDQNNNEKKLRMSVHLSPKGKIKKLNKKKEKDRDSGRENQKEKEKDFNKEKESYDDNLKQKSDDQVQYERFDQFIKGAPKKIVQLNKQLNELYYPPFEKEQKLLELEKRKQRQKPDLQVTTNKKTGIQLIKFSHRATDEEKRKFLLNYSFEEVAIKQSQSLREISAKHVDKSLTPFKDYLKETRNIKLNNPIKAKVKLSMLKQNDNISDIIDTNQTMEDQIREEIVGLKLIKRNHRAKIKKELKYILDADLKKFSSQDSFAEAINDSQRNRSLTPLKDYLISKSKSKKQIY</sequence>
<accession>A0A8S1NEI2</accession>
<comment type="caution">
    <text evidence="2">The sequence shown here is derived from an EMBL/GenBank/DDBJ whole genome shotgun (WGS) entry which is preliminary data.</text>
</comment>
<feature type="region of interest" description="Disordered" evidence="1">
    <location>
        <begin position="1237"/>
        <end position="1305"/>
    </location>
</feature>
<name>A0A8S1NEI2_PARPR</name>
<reference evidence="2" key="1">
    <citation type="submission" date="2021-01" db="EMBL/GenBank/DDBJ databases">
        <authorList>
            <consortium name="Genoscope - CEA"/>
            <person name="William W."/>
        </authorList>
    </citation>
    <scope>NUCLEOTIDE SEQUENCE</scope>
</reference>
<proteinExistence type="predicted"/>
<evidence type="ECO:0000313" key="2">
    <source>
        <dbReference type="EMBL" id="CAD8088746.1"/>
    </source>
</evidence>
<keyword evidence="3" id="KW-1185">Reference proteome</keyword>
<dbReference type="OMA" id="WITINRE"/>
<feature type="compositionally biased region" description="Basic residues" evidence="1">
    <location>
        <begin position="1260"/>
        <end position="1270"/>
    </location>
</feature>
<protein>
    <submittedName>
        <fullName evidence="2">Uncharacterized protein</fullName>
    </submittedName>
</protein>